<evidence type="ECO:0000256" key="7">
    <source>
        <dbReference type="ARBA" id="ARBA00023014"/>
    </source>
</evidence>
<evidence type="ECO:0000256" key="2">
    <source>
        <dbReference type="ARBA" id="ARBA00022630"/>
    </source>
</evidence>
<feature type="domain" description="4Fe-4S ferredoxin-type" evidence="8">
    <location>
        <begin position="606"/>
        <end position="637"/>
    </location>
</feature>
<keyword evidence="5" id="KW-0560">Oxidoreductase</keyword>
<evidence type="ECO:0000259" key="9">
    <source>
        <dbReference type="PROSITE" id="PS51387"/>
    </source>
</evidence>
<dbReference type="Gene3D" id="1.10.1060.10">
    <property type="entry name" value="Alpha-helical ferredoxin"/>
    <property type="match status" value="1"/>
</dbReference>
<gene>
    <name evidence="10" type="ORF">ANI01nite_16600</name>
</gene>
<dbReference type="GO" id="GO:0008168">
    <property type="term" value="F:methyltransferase activity"/>
    <property type="evidence" value="ECO:0007669"/>
    <property type="project" value="UniProtKB-KW"/>
</dbReference>
<dbReference type="InterPro" id="IPR016167">
    <property type="entry name" value="FAD-bd_PCMH_sub1"/>
</dbReference>
<comment type="caution">
    <text evidence="10">The sequence shown here is derived from an EMBL/GenBank/DDBJ whole genome shotgun (WGS) entry which is preliminary data.</text>
</comment>
<evidence type="ECO:0000256" key="4">
    <source>
        <dbReference type="ARBA" id="ARBA00022827"/>
    </source>
</evidence>
<organism evidence="10 11">
    <name type="scientific">Glutamicibacter nicotianae</name>
    <name type="common">Arthrobacter nicotianae</name>
    <dbReference type="NCBI Taxonomy" id="37929"/>
    <lineage>
        <taxon>Bacteria</taxon>
        <taxon>Bacillati</taxon>
        <taxon>Actinomycetota</taxon>
        <taxon>Actinomycetes</taxon>
        <taxon>Micrococcales</taxon>
        <taxon>Micrococcaceae</taxon>
        <taxon>Glutamicibacter</taxon>
    </lineage>
</organism>
<dbReference type="Gene3D" id="3.30.465.10">
    <property type="match status" value="1"/>
</dbReference>
<dbReference type="RefSeq" id="WP_255314463.1">
    <property type="nucleotide sequence ID" value="NZ_BAAAWM010000001.1"/>
</dbReference>
<dbReference type="GO" id="GO:0032259">
    <property type="term" value="P:methylation"/>
    <property type="evidence" value="ECO:0007669"/>
    <property type="project" value="UniProtKB-KW"/>
</dbReference>
<dbReference type="InterPro" id="IPR017896">
    <property type="entry name" value="4Fe4S_Fe-S-bd"/>
</dbReference>
<keyword evidence="10" id="KW-0489">Methyltransferase</keyword>
<keyword evidence="6" id="KW-0408">Iron</keyword>
<evidence type="ECO:0000313" key="11">
    <source>
        <dbReference type="Proteomes" id="UP000316242"/>
    </source>
</evidence>
<name>A0ABQ0RKX4_GLUNI</name>
<dbReference type="PANTHER" id="PTHR11748">
    <property type="entry name" value="D-LACTATE DEHYDROGENASE"/>
    <property type="match status" value="1"/>
</dbReference>
<evidence type="ECO:0000256" key="1">
    <source>
        <dbReference type="ARBA" id="ARBA00001974"/>
    </source>
</evidence>
<dbReference type="InterPro" id="IPR016169">
    <property type="entry name" value="FAD-bd_PCMH_sub2"/>
</dbReference>
<comment type="cofactor">
    <cofactor evidence="1">
        <name>FAD</name>
        <dbReference type="ChEBI" id="CHEBI:57692"/>
    </cofactor>
</comment>
<keyword evidence="11" id="KW-1185">Reference proteome</keyword>
<dbReference type="InterPro" id="IPR036318">
    <property type="entry name" value="FAD-bd_PCMH-like_sf"/>
</dbReference>
<dbReference type="Pfam" id="PF13183">
    <property type="entry name" value="Fer4_8"/>
    <property type="match status" value="1"/>
</dbReference>
<dbReference type="Pfam" id="PF02754">
    <property type="entry name" value="CCG"/>
    <property type="match status" value="1"/>
</dbReference>
<protein>
    <submittedName>
        <fullName evidence="10">Dimethylmenaquinone methyltransferase</fullName>
    </submittedName>
</protein>
<dbReference type="InterPro" id="IPR006094">
    <property type="entry name" value="Oxid_FAD_bind_N"/>
</dbReference>
<dbReference type="SUPFAM" id="SSF46548">
    <property type="entry name" value="alpha-helical ferredoxin"/>
    <property type="match status" value="1"/>
</dbReference>
<proteinExistence type="predicted"/>
<dbReference type="InterPro" id="IPR009051">
    <property type="entry name" value="Helical_ferredxn"/>
</dbReference>
<dbReference type="InterPro" id="IPR017900">
    <property type="entry name" value="4Fe4S_Fe_S_CS"/>
</dbReference>
<dbReference type="Gene3D" id="3.30.43.10">
    <property type="entry name" value="Uridine Diphospho-n-acetylenolpyruvylglucosamine Reductase, domain 2"/>
    <property type="match status" value="1"/>
</dbReference>
<dbReference type="InterPro" id="IPR004017">
    <property type="entry name" value="Cys_rich_dom"/>
</dbReference>
<keyword evidence="4" id="KW-0274">FAD</keyword>
<dbReference type="Gene3D" id="3.30.70.2190">
    <property type="match status" value="1"/>
</dbReference>
<dbReference type="Proteomes" id="UP000316242">
    <property type="component" value="Unassembled WGS sequence"/>
</dbReference>
<evidence type="ECO:0000256" key="5">
    <source>
        <dbReference type="ARBA" id="ARBA00023002"/>
    </source>
</evidence>
<dbReference type="EMBL" id="BJNE01000005">
    <property type="protein sequence ID" value="GEC12457.1"/>
    <property type="molecule type" value="Genomic_DNA"/>
</dbReference>
<accession>A0ABQ0RKX4</accession>
<dbReference type="SUPFAM" id="SSF55103">
    <property type="entry name" value="FAD-linked oxidases, C-terminal domain"/>
    <property type="match status" value="1"/>
</dbReference>
<sequence length="970" mass="103801">MSAQSSIQTLTPEAIEMRERLRTDLTTRAAYISDASIFRRVPQAVLEVRSEADIALGIEYAKAEGLSITSRGGGTSVAGNAIGEGLVLDTSRYFNKILDIDPEAKTARIQPGVICDQLRDAAAQYGLTYGPDPSTHSRCTVGGMVANNACGSHSLAWGTAADNVVSMKIMLGDGSVVEVNADGTNSDELDGKLKALRDANLKELRTELGRFARQVSGYGMHYLLPENGFNVAKALAGSEGTLGVITELVVRLVEKPKHTALAVLAFETVFDAAAAAASLRRPGLATAEGMGGDLLDALRSRPGQQSAGSNLPGMGAANRGGVAKAGGWLFCETAGQTIEQARSIADELVQSAYDAAAGAAIDAVVVTDHAEARTLWKIREASAGIVTRLPDGGEAWPSWEDSAVPPENLAGYLRDLYALMDAHGLRGIPFGHFGEGCVHVRISFDLGTNEGVAIFRQFMEQAADTVAKHGGSLSGEHGDGRARSELLTRMYSSKMMKAFASFKAAFDPEGLFNPGVLVNPERIDESLRPGPGQRSFELTPVHALSRDKGSLVNAVNRCVGVGLCRSDEGAMCPSFQGTHDEVNSTRGRARVLSEMFRGTTLPDAYKSEEVKDALDLCLSCKACASECPVNVDMATYKSEFLHKFYEGRIRPMAHYTMGWLPKLTHWMHQVPGVAPLANTVLRIDAVQRLVKKVGGIEPTRKMITFSGESLQRWAAKRKETEAESPQGTVVLWPDSFNNHLDTGPGQAAVEVLETLGYRVIIPEGFVCCGLTWHSTGQLDTVRKVIKHTLDVMEPLVKAGYPVIGLEPSCTVMLGHEITELVPEDPRAAALSAAVVPFADLIAKHVPADGKPSAGWPFEQLNVGAVSQVHCHERSQGDHGSSSAVLRSIGIDEREIETGCCGLAGNWGFEPGHAELSRSLGERELFPAIRNRAQDDVVLADGFSCRTQIAEGTEARGMHLAQVLLKAKITG</sequence>
<dbReference type="PROSITE" id="PS51387">
    <property type="entry name" value="FAD_PCMH"/>
    <property type="match status" value="1"/>
</dbReference>
<dbReference type="PANTHER" id="PTHR11748:SF119">
    <property type="entry name" value="D-2-HYDROXYGLUTARATE DEHYDROGENASE"/>
    <property type="match status" value="1"/>
</dbReference>
<evidence type="ECO:0000313" key="10">
    <source>
        <dbReference type="EMBL" id="GEC12457.1"/>
    </source>
</evidence>
<evidence type="ECO:0000256" key="6">
    <source>
        <dbReference type="ARBA" id="ARBA00023004"/>
    </source>
</evidence>
<dbReference type="PROSITE" id="PS51379">
    <property type="entry name" value="4FE4S_FER_2"/>
    <property type="match status" value="1"/>
</dbReference>
<dbReference type="InterPro" id="IPR004113">
    <property type="entry name" value="FAD-bd_oxidored_4_C"/>
</dbReference>
<dbReference type="InterPro" id="IPR016164">
    <property type="entry name" value="FAD-linked_Oxase-like_C"/>
</dbReference>
<dbReference type="Gene3D" id="3.30.70.2740">
    <property type="match status" value="1"/>
</dbReference>
<feature type="domain" description="FAD-binding PCMH-type" evidence="9">
    <location>
        <begin position="38"/>
        <end position="255"/>
    </location>
</feature>
<keyword evidence="10" id="KW-0808">Transferase</keyword>
<keyword evidence="7" id="KW-0411">Iron-sulfur</keyword>
<dbReference type="Pfam" id="PF02913">
    <property type="entry name" value="FAD-oxidase_C"/>
    <property type="match status" value="1"/>
</dbReference>
<dbReference type="SUPFAM" id="SSF56176">
    <property type="entry name" value="FAD-binding/transporter-associated domain-like"/>
    <property type="match status" value="1"/>
</dbReference>
<reference evidence="10 11" key="1">
    <citation type="submission" date="2019-06" db="EMBL/GenBank/DDBJ databases">
        <title>Whole genome shotgun sequence of Glutamicibacter nicotianae NBRC 14234.</title>
        <authorList>
            <person name="Hosoyama A."/>
            <person name="Uohara A."/>
            <person name="Ohji S."/>
            <person name="Ichikawa N."/>
        </authorList>
    </citation>
    <scope>NUCLEOTIDE SEQUENCE [LARGE SCALE GENOMIC DNA]</scope>
    <source>
        <strain evidence="10 11">NBRC 14234</strain>
    </source>
</reference>
<evidence type="ECO:0000259" key="8">
    <source>
        <dbReference type="PROSITE" id="PS51379"/>
    </source>
</evidence>
<keyword evidence="2" id="KW-0285">Flavoprotein</keyword>
<dbReference type="PROSITE" id="PS00198">
    <property type="entry name" value="4FE4S_FER_1"/>
    <property type="match status" value="1"/>
</dbReference>
<keyword evidence="3" id="KW-0479">Metal-binding</keyword>
<dbReference type="Pfam" id="PF01565">
    <property type="entry name" value="FAD_binding_4"/>
    <property type="match status" value="1"/>
</dbReference>
<evidence type="ECO:0000256" key="3">
    <source>
        <dbReference type="ARBA" id="ARBA00022723"/>
    </source>
</evidence>
<dbReference type="InterPro" id="IPR016166">
    <property type="entry name" value="FAD-bd_PCMH"/>
</dbReference>